<evidence type="ECO:0000313" key="1">
    <source>
        <dbReference type="EMBL" id="CAB4158099.1"/>
    </source>
</evidence>
<proteinExistence type="predicted"/>
<accession>A0A6J5NFX0</accession>
<gene>
    <name evidence="1" type="ORF">UFOVP695_3</name>
</gene>
<name>A0A6J5NFX0_9CAUD</name>
<protein>
    <submittedName>
        <fullName evidence="1">Uncharacterized protein</fullName>
    </submittedName>
</protein>
<sequence length="215" mass="24765">MKEIKYENNIITYPDDFKDISFKQYLEITTYISSNKENNLKIVIFELLNSLVKIDGDILVDDLPVSFGKDMVQDISKVIQEINNYSIDTAPKVNKQVQSTDSKIIKVEDKIFIFETDLSKMKMSKYIELELLLGDSSKTPIQLLIGLIGSLFKEVIKKNDEIIYLDTEESVIVEYLMKAKAFEIIKYINFFLSIATGSKKDSKTSSKRTRNTKQK</sequence>
<dbReference type="EMBL" id="LR796667">
    <property type="protein sequence ID" value="CAB4158099.1"/>
    <property type="molecule type" value="Genomic_DNA"/>
</dbReference>
<reference evidence="1" key="1">
    <citation type="submission" date="2020-04" db="EMBL/GenBank/DDBJ databases">
        <authorList>
            <person name="Chiriac C."/>
            <person name="Salcher M."/>
            <person name="Ghai R."/>
            <person name="Kavagutti S V."/>
        </authorList>
    </citation>
    <scope>NUCLEOTIDE SEQUENCE</scope>
</reference>
<organism evidence="1">
    <name type="scientific">uncultured Caudovirales phage</name>
    <dbReference type="NCBI Taxonomy" id="2100421"/>
    <lineage>
        <taxon>Viruses</taxon>
        <taxon>Duplodnaviria</taxon>
        <taxon>Heunggongvirae</taxon>
        <taxon>Uroviricota</taxon>
        <taxon>Caudoviricetes</taxon>
        <taxon>Peduoviridae</taxon>
        <taxon>Maltschvirus</taxon>
        <taxon>Maltschvirus maltsch</taxon>
    </lineage>
</organism>